<dbReference type="InterPro" id="IPR009057">
    <property type="entry name" value="Homeodomain-like_sf"/>
</dbReference>
<dbReference type="SUPFAM" id="SSF46689">
    <property type="entry name" value="Homeodomain-like"/>
    <property type="match status" value="1"/>
</dbReference>
<dbReference type="PANTHER" id="PTHR46889">
    <property type="entry name" value="TRANSPOSASE INSF FOR INSERTION SEQUENCE IS3B-RELATED"/>
    <property type="match status" value="1"/>
</dbReference>
<dbReference type="PANTHER" id="PTHR46889:SF4">
    <property type="entry name" value="TRANSPOSASE INSO FOR INSERTION SEQUENCE ELEMENT IS911B-RELATED"/>
    <property type="match status" value="1"/>
</dbReference>
<dbReference type="Pfam" id="PF13683">
    <property type="entry name" value="rve_3"/>
    <property type="match status" value="1"/>
</dbReference>
<organism evidence="4 5">
    <name type="scientific">Streptomyces longisporoflavus</name>
    <dbReference type="NCBI Taxonomy" id="28044"/>
    <lineage>
        <taxon>Bacteria</taxon>
        <taxon>Bacillati</taxon>
        <taxon>Actinomycetota</taxon>
        <taxon>Actinomycetes</taxon>
        <taxon>Kitasatosporales</taxon>
        <taxon>Streptomycetaceae</taxon>
        <taxon>Streptomyces</taxon>
    </lineage>
</organism>
<dbReference type="InterPro" id="IPR050900">
    <property type="entry name" value="Transposase_IS3/IS150/IS904"/>
</dbReference>
<feature type="domain" description="Integrase catalytic" evidence="3">
    <location>
        <begin position="227"/>
        <end position="387"/>
    </location>
</feature>
<accession>A0ABW7R697</accession>
<feature type="compositionally biased region" description="Polar residues" evidence="2">
    <location>
        <begin position="296"/>
        <end position="306"/>
    </location>
</feature>
<feature type="region of interest" description="Disordered" evidence="2">
    <location>
        <begin position="293"/>
        <end position="316"/>
    </location>
</feature>
<dbReference type="SUPFAM" id="SSF53098">
    <property type="entry name" value="Ribonuclease H-like"/>
    <property type="match status" value="1"/>
</dbReference>
<dbReference type="Gene3D" id="3.30.420.10">
    <property type="entry name" value="Ribonuclease H-like superfamily/Ribonuclease H"/>
    <property type="match status" value="2"/>
</dbReference>
<evidence type="ECO:0000256" key="1">
    <source>
        <dbReference type="ARBA" id="ARBA00002286"/>
    </source>
</evidence>
<evidence type="ECO:0000256" key="2">
    <source>
        <dbReference type="SAM" id="MobiDB-lite"/>
    </source>
</evidence>
<evidence type="ECO:0000313" key="4">
    <source>
        <dbReference type="EMBL" id="MFH8551919.1"/>
    </source>
</evidence>
<reference evidence="4 5" key="1">
    <citation type="submission" date="2024-10" db="EMBL/GenBank/DDBJ databases">
        <title>The Natural Products Discovery Center: Release of the First 8490 Sequenced Strains for Exploring Actinobacteria Biosynthetic Diversity.</title>
        <authorList>
            <person name="Kalkreuter E."/>
            <person name="Kautsar S.A."/>
            <person name="Yang D."/>
            <person name="Bader C.D."/>
            <person name="Teijaro C.N."/>
            <person name="Fluegel L."/>
            <person name="Davis C.M."/>
            <person name="Simpson J.R."/>
            <person name="Lauterbach L."/>
            <person name="Steele A.D."/>
            <person name="Gui C."/>
            <person name="Meng S."/>
            <person name="Li G."/>
            <person name="Viehrig K."/>
            <person name="Ye F."/>
            <person name="Su P."/>
            <person name="Kiefer A.F."/>
            <person name="Nichols A."/>
            <person name="Cepeda A.J."/>
            <person name="Yan W."/>
            <person name="Fan B."/>
            <person name="Jiang Y."/>
            <person name="Adhikari A."/>
            <person name="Zheng C.-J."/>
            <person name="Schuster L."/>
            <person name="Cowan T.M."/>
            <person name="Smanski M.J."/>
            <person name="Chevrette M.G."/>
            <person name="De Carvalho L.P.S."/>
            <person name="Shen B."/>
        </authorList>
    </citation>
    <scope>NUCLEOTIDE SEQUENCE [LARGE SCALE GENOMIC DNA]</scope>
    <source>
        <strain evidence="4 5">NPDC017990</strain>
    </source>
</reference>
<evidence type="ECO:0000259" key="3">
    <source>
        <dbReference type="PROSITE" id="PS50994"/>
    </source>
</evidence>
<dbReference type="NCBIfam" id="NF033516">
    <property type="entry name" value="transpos_IS3"/>
    <property type="match status" value="1"/>
</dbReference>
<dbReference type="InterPro" id="IPR025948">
    <property type="entry name" value="HTH-like_dom"/>
</dbReference>
<gene>
    <name evidence="4" type="ORF">ACH4F9_43790</name>
</gene>
<dbReference type="Pfam" id="PF01527">
    <property type="entry name" value="HTH_Tnp_1"/>
    <property type="match status" value="1"/>
</dbReference>
<dbReference type="Pfam" id="PF00665">
    <property type="entry name" value="rve"/>
    <property type="match status" value="1"/>
</dbReference>
<evidence type="ECO:0000313" key="5">
    <source>
        <dbReference type="Proteomes" id="UP001610818"/>
    </source>
</evidence>
<dbReference type="EMBL" id="JBIRGQ010000017">
    <property type="protein sequence ID" value="MFH8551919.1"/>
    <property type="molecule type" value="Genomic_DNA"/>
</dbReference>
<sequence length="397" mass="44151">MVMKNYPPEFKADAVALYESRPEATIRSVAADLGINPETLRNWVRAAGASRPRGRRTPEAAQPPEPLEAENAALRKKVRELEEEREILRKAAKYFAKGDALVNRFQCVADLQRRYGVKRLCNVLGVSRSSFYYWRRTAADRAARQAAEAQLAARIRAVHQESDGTYGAPRITAELRETIGEAVNHKRVAKIMRESGFEGVRLRRRHRTTVPDPAAVRAPDLIRCDFTAGRPNTKYVGDIAYLPIDGGKFCYLATVIDLASRRLAGWAIADHMRADLVTDALAAAVRTRGSLAGSIMHTTEPSTQAGPSPKPAGVRQSMSAVGSSADNAFAESFNATFKRETLKGRKSWPGEREARLDAFRWLHRYNTRRRHSRLGQRSPIAFENALHHTPTTLTPAA</sequence>
<dbReference type="Pfam" id="PF13276">
    <property type="entry name" value="HTH_21"/>
    <property type="match status" value="1"/>
</dbReference>
<dbReference type="InterPro" id="IPR002514">
    <property type="entry name" value="Transposase_8"/>
</dbReference>
<protein>
    <submittedName>
        <fullName evidence="4">IS3 family transposase</fullName>
    </submittedName>
</protein>
<comment type="caution">
    <text evidence="4">The sequence shown here is derived from an EMBL/GenBank/DDBJ whole genome shotgun (WGS) entry which is preliminary data.</text>
</comment>
<comment type="function">
    <text evidence="1">Involved in the transposition of the insertion sequence.</text>
</comment>
<dbReference type="InterPro" id="IPR036397">
    <property type="entry name" value="RNaseH_sf"/>
</dbReference>
<proteinExistence type="predicted"/>
<dbReference type="RefSeq" id="WP_397719040.1">
    <property type="nucleotide sequence ID" value="NZ_JBIRGN010000017.1"/>
</dbReference>
<dbReference type="InterPro" id="IPR048020">
    <property type="entry name" value="Transpos_IS3"/>
</dbReference>
<dbReference type="InterPro" id="IPR012337">
    <property type="entry name" value="RNaseH-like_sf"/>
</dbReference>
<keyword evidence="5" id="KW-1185">Reference proteome</keyword>
<dbReference type="Proteomes" id="UP001610818">
    <property type="component" value="Unassembled WGS sequence"/>
</dbReference>
<dbReference type="InterPro" id="IPR001584">
    <property type="entry name" value="Integrase_cat-core"/>
</dbReference>
<dbReference type="Gene3D" id="1.10.10.60">
    <property type="entry name" value="Homeodomain-like"/>
    <property type="match status" value="1"/>
</dbReference>
<name>A0ABW7R697_9ACTN</name>
<dbReference type="PROSITE" id="PS50994">
    <property type="entry name" value="INTEGRASE"/>
    <property type="match status" value="1"/>
</dbReference>